<sequence length="207" mass="24098">MTSSRTIVINSQYQNIKFYDNGVIDMEKDNLKDVEGNYLVLDWSDVREALSEENLDWFEQIIFAVRHNREVENGKEPLEGIFVERSYPFYEDTLQKVKMYFRQKNRKVVTMVSLGGQSMSVMEDINPKRPSKGVCIKITGHEEYISVDDFSAFCNGSCVFNGFHYDIRVYPIKGDDIMMQVFDNNNGFTHFYQTTKSSLKTVLETLI</sequence>
<protein>
    <submittedName>
        <fullName evidence="1">Uncharacterized protein</fullName>
    </submittedName>
</protein>
<evidence type="ECO:0000313" key="2">
    <source>
        <dbReference type="Proteomes" id="UP000202768"/>
    </source>
</evidence>
<dbReference type="GeneID" id="29066720"/>
<name>A0A1B1PD51_9CAUD</name>
<dbReference type="OrthoDB" id="9076at10239"/>
<dbReference type="RefSeq" id="YP_009288208.1">
    <property type="nucleotide sequence ID" value="NC_031082.1"/>
</dbReference>
<reference evidence="1 2" key="1">
    <citation type="submission" date="2016-06" db="EMBL/GenBank/DDBJ databases">
        <title>Complete genome of Escherichia coli bacteriophage vB_EcoM_Alf5.</title>
        <authorList>
            <person name="Truncaite L."/>
            <person name="Alijosius L."/>
            <person name="Zajanckauskaite A."/>
            <person name="Simoliunas E."/>
            <person name="Meskys R."/>
        </authorList>
    </citation>
    <scope>NUCLEOTIDE SEQUENCE [LARGE SCALE GENOMIC DNA]</scope>
</reference>
<keyword evidence="2" id="KW-1185">Reference proteome</keyword>
<dbReference type="KEGG" id="vg:29066720"/>
<dbReference type="EMBL" id="KX377933">
    <property type="protein sequence ID" value="ANT42086.1"/>
    <property type="molecule type" value="Genomic_DNA"/>
</dbReference>
<dbReference type="Proteomes" id="UP000202768">
    <property type="component" value="Segment"/>
</dbReference>
<proteinExistence type="predicted"/>
<accession>A0A1B1PD51</accession>
<gene>
    <name evidence="1" type="ORF">Alf5_024</name>
</gene>
<organism evidence="1 2">
    <name type="scientific">Escherichia phage vB_EcoM_Alf5</name>
    <dbReference type="NCBI Taxonomy" id="1873990"/>
    <lineage>
        <taxon>Viruses</taxon>
        <taxon>Duplodnaviria</taxon>
        <taxon>Heunggongvirae</taxon>
        <taxon>Uroviricota</taxon>
        <taxon>Caudoviricetes</taxon>
        <taxon>Andersonviridae</taxon>
        <taxon>Ounavirinae</taxon>
        <taxon>Felixounavirus</taxon>
        <taxon>Felixounavirus pinkbiff</taxon>
        <taxon>Felixounavirus Alf5</taxon>
    </lineage>
</organism>
<evidence type="ECO:0000313" key="1">
    <source>
        <dbReference type="EMBL" id="ANT42086.1"/>
    </source>
</evidence>